<proteinExistence type="predicted"/>
<evidence type="ECO:0000313" key="1">
    <source>
        <dbReference type="EMBL" id="KAH7359285.1"/>
    </source>
</evidence>
<sequence length="206" mass="21995">MAILSIIAPEIPAESKDKFLGAWPTLLAELTAQPGVAGASGGLIVAEDGAPVTDFKFVQVIAFASAKDAEDFAASAFAQEHKDRYRERTGNDPVVGRFEVPDLPAGKTPTPFTQYSTLVLEDESGHAEVRKAWMDVVQALGKETFGGRSVEGPFVGLGMIGWNSLEEAGAAFKDPKAAEAWAAYQKLGKGKNVIVKGLKEMKLVMR</sequence>
<dbReference type="AlphaFoldDB" id="A0A8K0X3A3"/>
<accession>A0A8K0X3A3</accession>
<comment type="caution">
    <text evidence="1">The sequence shown here is derived from an EMBL/GenBank/DDBJ whole genome shotgun (WGS) entry which is preliminary data.</text>
</comment>
<dbReference type="OrthoDB" id="3546164at2759"/>
<organism evidence="1 2">
    <name type="scientific">Plectosphaerella cucumerina</name>
    <dbReference type="NCBI Taxonomy" id="40658"/>
    <lineage>
        <taxon>Eukaryota</taxon>
        <taxon>Fungi</taxon>
        <taxon>Dikarya</taxon>
        <taxon>Ascomycota</taxon>
        <taxon>Pezizomycotina</taxon>
        <taxon>Sordariomycetes</taxon>
        <taxon>Hypocreomycetidae</taxon>
        <taxon>Glomerellales</taxon>
        <taxon>Plectosphaerellaceae</taxon>
        <taxon>Plectosphaerella</taxon>
    </lineage>
</organism>
<gene>
    <name evidence="1" type="ORF">B0T11DRAFT_355947</name>
</gene>
<name>A0A8K0X3A3_9PEZI</name>
<keyword evidence="2" id="KW-1185">Reference proteome</keyword>
<dbReference type="Proteomes" id="UP000813385">
    <property type="component" value="Unassembled WGS sequence"/>
</dbReference>
<evidence type="ECO:0000313" key="2">
    <source>
        <dbReference type="Proteomes" id="UP000813385"/>
    </source>
</evidence>
<dbReference type="EMBL" id="JAGPXD010000004">
    <property type="protein sequence ID" value="KAH7359285.1"/>
    <property type="molecule type" value="Genomic_DNA"/>
</dbReference>
<reference evidence="1" key="1">
    <citation type="journal article" date="2021" name="Nat. Commun.">
        <title>Genetic determinants of endophytism in the Arabidopsis root mycobiome.</title>
        <authorList>
            <person name="Mesny F."/>
            <person name="Miyauchi S."/>
            <person name="Thiergart T."/>
            <person name="Pickel B."/>
            <person name="Atanasova L."/>
            <person name="Karlsson M."/>
            <person name="Huettel B."/>
            <person name="Barry K.W."/>
            <person name="Haridas S."/>
            <person name="Chen C."/>
            <person name="Bauer D."/>
            <person name="Andreopoulos W."/>
            <person name="Pangilinan J."/>
            <person name="LaButti K."/>
            <person name="Riley R."/>
            <person name="Lipzen A."/>
            <person name="Clum A."/>
            <person name="Drula E."/>
            <person name="Henrissat B."/>
            <person name="Kohler A."/>
            <person name="Grigoriev I.V."/>
            <person name="Martin F.M."/>
            <person name="Hacquard S."/>
        </authorList>
    </citation>
    <scope>NUCLEOTIDE SEQUENCE</scope>
    <source>
        <strain evidence="1">MPI-CAGE-AT-0016</strain>
    </source>
</reference>
<protein>
    <submittedName>
        <fullName evidence="1">Uncharacterized protein</fullName>
    </submittedName>
</protein>